<protein>
    <submittedName>
        <fullName evidence="2">Uncharacterized protein</fullName>
    </submittedName>
</protein>
<keyword evidence="1" id="KW-1133">Transmembrane helix</keyword>
<reference evidence="2 3" key="1">
    <citation type="journal article" date="2019" name="Nat. Ecol. Evol.">
        <title>Megaphylogeny resolves global patterns of mushroom evolution.</title>
        <authorList>
            <person name="Varga T."/>
            <person name="Krizsan K."/>
            <person name="Foldi C."/>
            <person name="Dima B."/>
            <person name="Sanchez-Garcia M."/>
            <person name="Sanchez-Ramirez S."/>
            <person name="Szollosi G.J."/>
            <person name="Szarkandi J.G."/>
            <person name="Papp V."/>
            <person name="Albert L."/>
            <person name="Andreopoulos W."/>
            <person name="Angelini C."/>
            <person name="Antonin V."/>
            <person name="Barry K.W."/>
            <person name="Bougher N.L."/>
            <person name="Buchanan P."/>
            <person name="Buyck B."/>
            <person name="Bense V."/>
            <person name="Catcheside P."/>
            <person name="Chovatia M."/>
            <person name="Cooper J."/>
            <person name="Damon W."/>
            <person name="Desjardin D."/>
            <person name="Finy P."/>
            <person name="Geml J."/>
            <person name="Haridas S."/>
            <person name="Hughes K."/>
            <person name="Justo A."/>
            <person name="Karasinski D."/>
            <person name="Kautmanova I."/>
            <person name="Kiss B."/>
            <person name="Kocsube S."/>
            <person name="Kotiranta H."/>
            <person name="LaButti K.M."/>
            <person name="Lechner B.E."/>
            <person name="Liimatainen K."/>
            <person name="Lipzen A."/>
            <person name="Lukacs Z."/>
            <person name="Mihaltcheva S."/>
            <person name="Morgado L.N."/>
            <person name="Niskanen T."/>
            <person name="Noordeloos M.E."/>
            <person name="Ohm R.A."/>
            <person name="Ortiz-Santana B."/>
            <person name="Ovrebo C."/>
            <person name="Racz N."/>
            <person name="Riley R."/>
            <person name="Savchenko A."/>
            <person name="Shiryaev A."/>
            <person name="Soop K."/>
            <person name="Spirin V."/>
            <person name="Szebenyi C."/>
            <person name="Tomsovsky M."/>
            <person name="Tulloss R.E."/>
            <person name="Uehling J."/>
            <person name="Grigoriev I.V."/>
            <person name="Vagvolgyi C."/>
            <person name="Papp T."/>
            <person name="Martin F.M."/>
            <person name="Miettinen O."/>
            <person name="Hibbett D.S."/>
            <person name="Nagy L.G."/>
        </authorList>
    </citation>
    <scope>NUCLEOTIDE SEQUENCE [LARGE SCALE GENOMIC DNA]</scope>
    <source>
        <strain evidence="2 3">CBS 166.37</strain>
    </source>
</reference>
<gene>
    <name evidence="2" type="ORF">BDQ12DRAFT_667650</name>
</gene>
<proteinExistence type="predicted"/>
<feature type="transmembrane region" description="Helical" evidence="1">
    <location>
        <begin position="61"/>
        <end position="81"/>
    </location>
</feature>
<evidence type="ECO:0000313" key="2">
    <source>
        <dbReference type="EMBL" id="TFK36486.1"/>
    </source>
</evidence>
<feature type="transmembrane region" description="Helical" evidence="1">
    <location>
        <begin position="93"/>
        <end position="115"/>
    </location>
</feature>
<evidence type="ECO:0000313" key="3">
    <source>
        <dbReference type="Proteomes" id="UP000308652"/>
    </source>
</evidence>
<accession>A0A5C3LWK3</accession>
<evidence type="ECO:0000256" key="1">
    <source>
        <dbReference type="SAM" id="Phobius"/>
    </source>
</evidence>
<dbReference type="EMBL" id="ML213613">
    <property type="protein sequence ID" value="TFK36486.1"/>
    <property type="molecule type" value="Genomic_DNA"/>
</dbReference>
<feature type="transmembrane region" description="Helical" evidence="1">
    <location>
        <begin position="15"/>
        <end position="40"/>
    </location>
</feature>
<keyword evidence="3" id="KW-1185">Reference proteome</keyword>
<keyword evidence="1" id="KW-0472">Membrane</keyword>
<sequence>MTKYTNPQIPEIQRWLSIVSCLAAVGVLLSFLVILGKLVSIRKAIRQKTPPPPNEPGISHAVFKVIILCGVIYAATKIIYSSVEIMFTSEGPATFNVCAVILHSMILVMILVAPARINIARDLERQNQAHAPTLPRYVMPITGTQVFDTKNATTTDSCNEK</sequence>
<name>A0A5C3LWK3_9AGAR</name>
<dbReference type="Proteomes" id="UP000308652">
    <property type="component" value="Unassembled WGS sequence"/>
</dbReference>
<dbReference type="AlphaFoldDB" id="A0A5C3LWK3"/>
<keyword evidence="1" id="KW-0812">Transmembrane</keyword>
<organism evidence="2 3">
    <name type="scientific">Crucibulum laeve</name>
    <dbReference type="NCBI Taxonomy" id="68775"/>
    <lineage>
        <taxon>Eukaryota</taxon>
        <taxon>Fungi</taxon>
        <taxon>Dikarya</taxon>
        <taxon>Basidiomycota</taxon>
        <taxon>Agaricomycotina</taxon>
        <taxon>Agaricomycetes</taxon>
        <taxon>Agaricomycetidae</taxon>
        <taxon>Agaricales</taxon>
        <taxon>Agaricineae</taxon>
        <taxon>Nidulariaceae</taxon>
        <taxon>Crucibulum</taxon>
    </lineage>
</organism>